<accession>A0A9Q0IGS8</accession>
<name>A0A9Q0IGS8_9TELE</name>
<dbReference type="InterPro" id="IPR027482">
    <property type="entry name" value="Sec1-like_dom2"/>
</dbReference>
<dbReference type="SUPFAM" id="SSF56815">
    <property type="entry name" value="Sec1/munc18-like (SM) proteins"/>
    <property type="match status" value="1"/>
</dbReference>
<dbReference type="EMBL" id="JANIIK010000048">
    <property type="protein sequence ID" value="KAJ3599892.1"/>
    <property type="molecule type" value="Genomic_DNA"/>
</dbReference>
<dbReference type="AlphaFoldDB" id="A0A9Q0IGS8"/>
<comment type="caution">
    <text evidence="1">The sequence shown here is derived from an EMBL/GenBank/DDBJ whole genome shotgun (WGS) entry which is preliminary data.</text>
</comment>
<evidence type="ECO:0000313" key="1">
    <source>
        <dbReference type="EMBL" id="KAJ3599892.1"/>
    </source>
</evidence>
<reference evidence="1" key="1">
    <citation type="submission" date="2022-07" db="EMBL/GenBank/DDBJ databases">
        <title>Chromosome-level genome of Muraenolepis orangiensis.</title>
        <authorList>
            <person name="Kim J."/>
        </authorList>
    </citation>
    <scope>NUCLEOTIDE SEQUENCE</scope>
    <source>
        <strain evidence="1">KU_S4_2022</strain>
        <tissue evidence="1">Muscle</tissue>
    </source>
</reference>
<gene>
    <name evidence="1" type="ORF">NHX12_033846</name>
</gene>
<dbReference type="InterPro" id="IPR036045">
    <property type="entry name" value="Sec1-like_sf"/>
</dbReference>
<organism evidence="1 2">
    <name type="scientific">Muraenolepis orangiensis</name>
    <name type="common">Patagonian moray cod</name>
    <dbReference type="NCBI Taxonomy" id="630683"/>
    <lineage>
        <taxon>Eukaryota</taxon>
        <taxon>Metazoa</taxon>
        <taxon>Chordata</taxon>
        <taxon>Craniata</taxon>
        <taxon>Vertebrata</taxon>
        <taxon>Euteleostomi</taxon>
        <taxon>Actinopterygii</taxon>
        <taxon>Neopterygii</taxon>
        <taxon>Teleostei</taxon>
        <taxon>Neoteleostei</taxon>
        <taxon>Acanthomorphata</taxon>
        <taxon>Zeiogadaria</taxon>
        <taxon>Gadariae</taxon>
        <taxon>Gadiformes</taxon>
        <taxon>Muraenolepidoidei</taxon>
        <taxon>Muraenolepididae</taxon>
        <taxon>Muraenolepis</taxon>
    </lineage>
</organism>
<feature type="non-terminal residue" evidence="1">
    <location>
        <position position="1"/>
    </location>
</feature>
<protein>
    <recommendedName>
        <fullName evidence="3">Sec1 family domain-containing 2</fullName>
    </recommendedName>
</protein>
<keyword evidence="2" id="KW-1185">Reference proteome</keyword>
<dbReference type="OrthoDB" id="549905at2759"/>
<dbReference type="Gene3D" id="3.40.50.1910">
    <property type="match status" value="1"/>
</dbReference>
<sequence>QKTSLFILEKGLQNNKKGCDPDQQLVLIETSGLVSAKPWSPWSPLAPPGPPWPPLVPPGPLWWPLWHPLVPPGPPWSPLGPLSLDDLILACFGCVSVEEVTAPRAQAAVERVFQTLRGLSLPRQHLKTLRSVLQEVFHPDHQDCPDLDHMSGGLTDMLKTGFSMFMKVTRPHPSDHPLLLLFLVGGVTPSELRLVREVAAFHKPDSQVLVLSTRLLRPTDVAELLLATPRLNPDIGV</sequence>
<evidence type="ECO:0000313" key="2">
    <source>
        <dbReference type="Proteomes" id="UP001148018"/>
    </source>
</evidence>
<dbReference type="Proteomes" id="UP001148018">
    <property type="component" value="Unassembled WGS sequence"/>
</dbReference>
<evidence type="ECO:0008006" key="3">
    <source>
        <dbReference type="Google" id="ProtNLM"/>
    </source>
</evidence>
<proteinExistence type="predicted"/>